<keyword evidence="4" id="KW-1185">Reference proteome</keyword>
<organism evidence="3 4">
    <name type="scientific">Plantactinospora endophytica</name>
    <dbReference type="NCBI Taxonomy" id="673535"/>
    <lineage>
        <taxon>Bacteria</taxon>
        <taxon>Bacillati</taxon>
        <taxon>Actinomycetota</taxon>
        <taxon>Actinomycetes</taxon>
        <taxon>Micromonosporales</taxon>
        <taxon>Micromonosporaceae</taxon>
        <taxon>Plantactinospora</taxon>
    </lineage>
</organism>
<protein>
    <recommendedName>
        <fullName evidence="5">DUF2637 domain-containing protein</fullName>
    </recommendedName>
</protein>
<name>A0ABQ4E0B1_9ACTN</name>
<reference evidence="3 4" key="1">
    <citation type="submission" date="2021-01" db="EMBL/GenBank/DDBJ databases">
        <title>Whole genome shotgun sequence of Plantactinospora endophytica NBRC 110450.</title>
        <authorList>
            <person name="Komaki H."/>
            <person name="Tamura T."/>
        </authorList>
    </citation>
    <scope>NUCLEOTIDE SEQUENCE [LARGE SCALE GENOMIC DNA]</scope>
    <source>
        <strain evidence="3 4">NBRC 110450</strain>
    </source>
</reference>
<proteinExistence type="predicted"/>
<keyword evidence="2" id="KW-0472">Membrane</keyword>
<keyword evidence="2" id="KW-1133">Transmembrane helix</keyword>
<accession>A0ABQ4E0B1</accession>
<feature type="transmembrane region" description="Helical" evidence="2">
    <location>
        <begin position="35"/>
        <end position="54"/>
    </location>
</feature>
<feature type="transmembrane region" description="Helical" evidence="2">
    <location>
        <begin position="6"/>
        <end position="23"/>
    </location>
</feature>
<evidence type="ECO:0008006" key="5">
    <source>
        <dbReference type="Google" id="ProtNLM"/>
    </source>
</evidence>
<gene>
    <name evidence="3" type="ORF">Pen02_30430</name>
</gene>
<evidence type="ECO:0000313" key="3">
    <source>
        <dbReference type="EMBL" id="GIG88107.1"/>
    </source>
</evidence>
<evidence type="ECO:0000256" key="1">
    <source>
        <dbReference type="SAM" id="MobiDB-lite"/>
    </source>
</evidence>
<keyword evidence="2" id="KW-0812">Transmembrane</keyword>
<comment type="caution">
    <text evidence="3">The sequence shown here is derived from an EMBL/GenBank/DDBJ whole genome shotgun (WGS) entry which is preliminary data.</text>
</comment>
<feature type="region of interest" description="Disordered" evidence="1">
    <location>
        <begin position="207"/>
        <end position="235"/>
    </location>
</feature>
<dbReference type="EMBL" id="BONW01000013">
    <property type="protein sequence ID" value="GIG88107.1"/>
    <property type="molecule type" value="Genomic_DNA"/>
</dbReference>
<evidence type="ECO:0000256" key="2">
    <source>
        <dbReference type="SAM" id="Phobius"/>
    </source>
</evidence>
<dbReference type="RefSeq" id="WP_203866618.1">
    <property type="nucleotide sequence ID" value="NZ_BONW01000013.1"/>
</dbReference>
<evidence type="ECO:0000313" key="4">
    <source>
        <dbReference type="Proteomes" id="UP000646749"/>
    </source>
</evidence>
<sequence length="235" mass="25753">MTAELWAPAGASGIAAVISVINLTTARKKMPSWHALHWVVLRIAVDALASLAVYHLLATQLPDVDWLPLMLVAGLSGPALLRTQISFMANDQRLTHYGPASVYGRLQKALDAAIDDVSSTQQSQWLSNSALPLIERLELDRIRTRVEHYLKGLDRLTEAQQSRELRYLHDVVNDNTDHRSKCRTIVQRLLDTGGRRLVRSLMREGARASEGSEVVPAPVLTSDAGSPAGHAESGI</sequence>
<dbReference type="Proteomes" id="UP000646749">
    <property type="component" value="Unassembled WGS sequence"/>
</dbReference>